<dbReference type="PIRSF" id="PIRSF000431">
    <property type="entry name" value="Glycerol-3-P_O-acyltransfrase"/>
    <property type="match status" value="1"/>
</dbReference>
<comment type="caution">
    <text evidence="2">The sequence shown here is derived from an EMBL/GenBank/DDBJ whole genome shotgun (WGS) entry which is preliminary data.</text>
</comment>
<gene>
    <name evidence="2" type="ORF">NDN08_006076</name>
</gene>
<dbReference type="GO" id="GO:0004366">
    <property type="term" value="F:glycerol-3-phosphate O-acyltransferase activity"/>
    <property type="evidence" value="ECO:0007669"/>
    <property type="project" value="InterPro"/>
</dbReference>
<feature type="domain" description="Phospholipid/glycerol acyltransferase" evidence="1">
    <location>
        <begin position="154"/>
        <end position="299"/>
    </location>
</feature>
<name>A0AAV8UQ96_9RHOD</name>
<proteinExistence type="predicted"/>
<organism evidence="2 3">
    <name type="scientific">Rhodosorus marinus</name>
    <dbReference type="NCBI Taxonomy" id="101924"/>
    <lineage>
        <taxon>Eukaryota</taxon>
        <taxon>Rhodophyta</taxon>
        <taxon>Stylonematophyceae</taxon>
        <taxon>Stylonematales</taxon>
        <taxon>Stylonemataceae</taxon>
        <taxon>Rhodosorus</taxon>
    </lineage>
</organism>
<dbReference type="SUPFAM" id="SSF69593">
    <property type="entry name" value="Glycerol-3-phosphate (1)-acyltransferase"/>
    <property type="match status" value="1"/>
</dbReference>
<protein>
    <recommendedName>
        <fullName evidence="1">Phospholipid/glycerol acyltransferase domain-containing protein</fullName>
    </recommendedName>
</protein>
<dbReference type="Gene3D" id="3.40.1130.10">
    <property type="entry name" value="Glycerol-3-phosphate (1)-acyltransferase"/>
    <property type="match status" value="1"/>
</dbReference>
<dbReference type="InterPro" id="IPR016222">
    <property type="entry name" value="G3P_O-acylTrfase_chlp"/>
</dbReference>
<dbReference type="AlphaFoldDB" id="A0AAV8UQ96"/>
<dbReference type="EMBL" id="JAMWBK010000008">
    <property type="protein sequence ID" value="KAJ8902756.1"/>
    <property type="molecule type" value="Genomic_DNA"/>
</dbReference>
<evidence type="ECO:0000259" key="1">
    <source>
        <dbReference type="Pfam" id="PF01553"/>
    </source>
</evidence>
<dbReference type="Pfam" id="PF01553">
    <property type="entry name" value="Acyltransferase"/>
    <property type="match status" value="1"/>
</dbReference>
<dbReference type="GO" id="GO:0006655">
    <property type="term" value="P:phosphatidylglycerol biosynthetic process"/>
    <property type="evidence" value="ECO:0007669"/>
    <property type="project" value="TreeGrafter"/>
</dbReference>
<reference evidence="2 3" key="1">
    <citation type="journal article" date="2023" name="Nat. Commun.">
        <title>Origin of minicircular mitochondrial genomes in red algae.</title>
        <authorList>
            <person name="Lee Y."/>
            <person name="Cho C.H."/>
            <person name="Lee Y.M."/>
            <person name="Park S.I."/>
            <person name="Yang J.H."/>
            <person name="West J.A."/>
            <person name="Bhattacharya D."/>
            <person name="Yoon H.S."/>
        </authorList>
    </citation>
    <scope>NUCLEOTIDE SEQUENCE [LARGE SCALE GENOMIC DNA]</scope>
    <source>
        <strain evidence="2 3">CCMP1338</strain>
        <tissue evidence="2">Whole cell</tissue>
    </source>
</reference>
<sequence>MCAFVSLGAGVGGSRRGLPSVSARRPSRVRTVTRSVAETSSTGSIKKFLEAGGSLPDLMNKLVKDGVIPQQYAMIIGEWYESYSKAVEQSKLVTEPADQITLRYFATLLELCMNQMQAPYEFDLFHQSVREPFDFYQFGLDFAKPVINFEDSIVEGRENIAKIEAYLEKGENVIILSNHQSEGEPHAIDSVLRQVLDNTLGEKLIFMAGDRVREDLLAVPFTLGRNIVTVYSKKHMDDVPELKVEKQSHNKKTIQEVGKLFREGGKVLWLAPSGGRDRRSKETSEVEVSKFDPDAIETIRFVAARSGKPTHFFPMALATYRLLPPPETVDVVMGEKRVVAHVPVNLWFGEELDMASLAPADADKQEQREMRANAVMETVKEGYSTIGGYDQ</sequence>
<dbReference type="PANTHER" id="PTHR35695:SF1">
    <property type="entry name" value="GLYCEROL-3-PHOSPHATE ACYLTRANSFERASE, CHLOROPLASTIC"/>
    <property type="match status" value="1"/>
</dbReference>
<dbReference type="PANTHER" id="PTHR35695">
    <property type="entry name" value="GLYCEROL-3-PHOSPHATE ACYLTRANSFERASE, CHLOROPLASTIC"/>
    <property type="match status" value="1"/>
</dbReference>
<dbReference type="InterPro" id="IPR002123">
    <property type="entry name" value="Plipid/glycerol_acylTrfase"/>
</dbReference>
<accession>A0AAV8UQ96</accession>
<dbReference type="Proteomes" id="UP001157974">
    <property type="component" value="Unassembled WGS sequence"/>
</dbReference>
<evidence type="ECO:0000313" key="2">
    <source>
        <dbReference type="EMBL" id="KAJ8902756.1"/>
    </source>
</evidence>
<keyword evidence="3" id="KW-1185">Reference proteome</keyword>
<evidence type="ECO:0000313" key="3">
    <source>
        <dbReference type="Proteomes" id="UP001157974"/>
    </source>
</evidence>